<dbReference type="AlphaFoldDB" id="A0A1C5HUD5"/>
<dbReference type="InterPro" id="IPR045336">
    <property type="entry name" value="MmgE_PrpD_N"/>
</dbReference>
<reference evidence="4 5" key="1">
    <citation type="submission" date="2016-06" db="EMBL/GenBank/DDBJ databases">
        <authorList>
            <person name="Kjaerup R.B."/>
            <person name="Dalgaard T.S."/>
            <person name="Juul-Madsen H.R."/>
        </authorList>
    </citation>
    <scope>NUCLEOTIDE SEQUENCE [LARGE SCALE GENOMIC DNA]</scope>
    <source>
        <strain evidence="4 5">DSM 45097</strain>
    </source>
</reference>
<dbReference type="GO" id="GO:0016829">
    <property type="term" value="F:lyase activity"/>
    <property type="evidence" value="ECO:0007669"/>
    <property type="project" value="InterPro"/>
</dbReference>
<dbReference type="PANTHER" id="PTHR16943">
    <property type="entry name" value="2-METHYLCITRATE DEHYDRATASE-RELATED"/>
    <property type="match status" value="1"/>
</dbReference>
<dbReference type="InterPro" id="IPR042188">
    <property type="entry name" value="MmgE/PrpD_sf_2"/>
</dbReference>
<keyword evidence="5" id="KW-1185">Reference proteome</keyword>
<dbReference type="InterPro" id="IPR042183">
    <property type="entry name" value="MmgE/PrpD_sf_1"/>
</dbReference>
<name>A0A1C5HUD5_9ACTN</name>
<protein>
    <submittedName>
        <fullName evidence="4">2-methylcitrate dehydratase PrpD</fullName>
    </submittedName>
</protein>
<evidence type="ECO:0000313" key="5">
    <source>
        <dbReference type="Proteomes" id="UP000198210"/>
    </source>
</evidence>
<proteinExistence type="inferred from homology"/>
<dbReference type="Gene3D" id="3.30.1330.120">
    <property type="entry name" value="2-methylcitrate dehydratase PrpD"/>
    <property type="match status" value="1"/>
</dbReference>
<dbReference type="Pfam" id="PF03972">
    <property type="entry name" value="MmgE_PrpD_N"/>
    <property type="match status" value="1"/>
</dbReference>
<evidence type="ECO:0000259" key="3">
    <source>
        <dbReference type="Pfam" id="PF19305"/>
    </source>
</evidence>
<dbReference type="SUPFAM" id="SSF103378">
    <property type="entry name" value="2-methylcitrate dehydratase PrpD"/>
    <property type="match status" value="1"/>
</dbReference>
<dbReference type="RefSeq" id="WP_088970555.1">
    <property type="nucleotide sequence ID" value="NZ_JBHLYF010000006.1"/>
</dbReference>
<dbReference type="InterPro" id="IPR045337">
    <property type="entry name" value="MmgE_PrpD_C"/>
</dbReference>
<gene>
    <name evidence="4" type="ORF">GA0074704_2374</name>
</gene>
<dbReference type="EMBL" id="LT607751">
    <property type="protein sequence ID" value="SCG49620.1"/>
    <property type="molecule type" value="Genomic_DNA"/>
</dbReference>
<dbReference type="InterPro" id="IPR005656">
    <property type="entry name" value="MmgE_PrpD"/>
</dbReference>
<evidence type="ECO:0000313" key="4">
    <source>
        <dbReference type="EMBL" id="SCG49620.1"/>
    </source>
</evidence>
<feature type="domain" description="MmgE/PrpD C-terminal" evidence="3">
    <location>
        <begin position="260"/>
        <end position="362"/>
    </location>
</feature>
<organism evidence="4 5">
    <name type="scientific">Micromonospora siamensis</name>
    <dbReference type="NCBI Taxonomy" id="299152"/>
    <lineage>
        <taxon>Bacteria</taxon>
        <taxon>Bacillati</taxon>
        <taxon>Actinomycetota</taxon>
        <taxon>Actinomycetes</taxon>
        <taxon>Micromonosporales</taxon>
        <taxon>Micromonosporaceae</taxon>
        <taxon>Micromonospora</taxon>
    </lineage>
</organism>
<dbReference type="InterPro" id="IPR036148">
    <property type="entry name" value="MmgE/PrpD_sf"/>
</dbReference>
<evidence type="ECO:0000256" key="1">
    <source>
        <dbReference type="ARBA" id="ARBA00006174"/>
    </source>
</evidence>
<dbReference type="Pfam" id="PF19305">
    <property type="entry name" value="MmgE_PrpD_C"/>
    <property type="match status" value="1"/>
</dbReference>
<comment type="similarity">
    <text evidence="1">Belongs to the PrpD family.</text>
</comment>
<feature type="domain" description="MmgE/PrpD N-terminal" evidence="2">
    <location>
        <begin position="7"/>
        <end position="227"/>
    </location>
</feature>
<sequence length="494" mass="51977">MPSLLRTLTSWAAGLDLADVPDRVVELAGSQILSQLAAIRAGLAHPLGGRLVRAYGPPRQADPRQAACVLAALGSWLNLDDTAYAGHLGNSTVAVPLAYAGPRELDGRRLLAAVIAANECAARITAAATLGPLRGQSALHTHLAGGVAGRLRCEDAPPDRWTDALSLAFSSPPWPVMHAFLGGDAKLFNAFTPVRMAMDSCDAAAAGLGGPEDVLEHPDGFLSRFATVPLPEVLTRGLGERWHTETLSFKVRPGGPGVDAAVDCAVRLHPQLPGDWLERLDRIDVDASVYTVHVGERSGRYAEGPGAALSSLLLAVPYCVATALLTGDLTVADFQEPAVRDPRRWELAARVRLRHDARLTRALFDSTAPFGEALREAGPRAVDWLGQLGGARLAELLDPAGTPAVDFADAVKRTPAHVTVGLTGGAVHRAEQDVPVGGNGPDTRARHGELMRHKYLTHGGSPATADAWADLAKLSAPEVARLVAASLPRVPAPR</sequence>
<dbReference type="PANTHER" id="PTHR16943:SF8">
    <property type="entry name" value="2-METHYLCITRATE DEHYDRATASE"/>
    <property type="match status" value="1"/>
</dbReference>
<evidence type="ECO:0000259" key="2">
    <source>
        <dbReference type="Pfam" id="PF03972"/>
    </source>
</evidence>
<dbReference type="Gene3D" id="1.10.4100.10">
    <property type="entry name" value="2-methylcitrate dehydratase PrpD"/>
    <property type="match status" value="1"/>
</dbReference>
<accession>A0A1C5HUD5</accession>
<dbReference type="Proteomes" id="UP000198210">
    <property type="component" value="Chromosome I"/>
</dbReference>